<organism evidence="1">
    <name type="scientific">Pelagomonas calceolata</name>
    <dbReference type="NCBI Taxonomy" id="35677"/>
    <lineage>
        <taxon>Eukaryota</taxon>
        <taxon>Sar</taxon>
        <taxon>Stramenopiles</taxon>
        <taxon>Ochrophyta</taxon>
        <taxon>Pelagophyceae</taxon>
        <taxon>Pelagomonadales</taxon>
        <taxon>Pelagomonadaceae</taxon>
        <taxon>Pelagomonas</taxon>
    </lineage>
</organism>
<dbReference type="EMBL" id="CAKKNE010000004">
    <property type="protein sequence ID" value="CAH0373130.1"/>
    <property type="molecule type" value="Genomic_DNA"/>
</dbReference>
<gene>
    <name evidence="1" type="ORF">PCAL00307_LOCUS21588</name>
    <name evidence="2" type="ORF">PECAL_4P03050</name>
</gene>
<evidence type="ECO:0000313" key="3">
    <source>
        <dbReference type="Proteomes" id="UP000789595"/>
    </source>
</evidence>
<sequence>MAQPATTSTENTLRKLPGDVVTYVVSFLKLEALCALHTTGQKNGCPDEAWRVRIPQNTLFALKQPKPFTTFRNRWTEWAGARRSDLVVLPGRFRFQGTVEDRKGLCRSTGRMDFSAKLVCVGAVAHTRVSSGAKLEGRGYGHLCANILPENGKRGWALAWKEKVDEAAGYYSYVGSVRTLSDGSLIWSGSFSWFGRLQGAFRFVLSRDDGTDEATIHRVWAGRSAARILEGPAPRPPLELLRPPLQINPAARQFVRRLVDLPPGAL</sequence>
<protein>
    <submittedName>
        <fullName evidence="1">Uncharacterized protein</fullName>
    </submittedName>
</protein>
<proteinExistence type="predicted"/>
<name>A0A7S4EDH6_9STRA</name>
<dbReference type="AlphaFoldDB" id="A0A7S4EDH6"/>
<reference evidence="1" key="1">
    <citation type="submission" date="2021-01" db="EMBL/GenBank/DDBJ databases">
        <authorList>
            <person name="Corre E."/>
            <person name="Pelletier E."/>
            <person name="Niang G."/>
            <person name="Scheremetjew M."/>
            <person name="Finn R."/>
            <person name="Kale V."/>
            <person name="Holt S."/>
            <person name="Cochrane G."/>
            <person name="Meng A."/>
            <person name="Brown T."/>
            <person name="Cohen L."/>
        </authorList>
    </citation>
    <scope>NUCLEOTIDE SEQUENCE</scope>
    <source>
        <strain evidence="1">CCMP1756</strain>
    </source>
</reference>
<dbReference type="EMBL" id="HBIW01025016">
    <property type="protein sequence ID" value="CAE0706138.1"/>
    <property type="molecule type" value="Transcribed_RNA"/>
</dbReference>
<accession>A0A7S4EDH6</accession>
<evidence type="ECO:0000313" key="1">
    <source>
        <dbReference type="EMBL" id="CAE0706138.1"/>
    </source>
</evidence>
<dbReference type="Proteomes" id="UP000789595">
    <property type="component" value="Unassembled WGS sequence"/>
</dbReference>
<evidence type="ECO:0000313" key="2">
    <source>
        <dbReference type="EMBL" id="CAH0373130.1"/>
    </source>
</evidence>
<reference evidence="2" key="2">
    <citation type="submission" date="2021-11" db="EMBL/GenBank/DDBJ databases">
        <authorList>
            <consortium name="Genoscope - CEA"/>
            <person name="William W."/>
        </authorList>
    </citation>
    <scope>NUCLEOTIDE SEQUENCE</scope>
</reference>
<keyword evidence="3" id="KW-1185">Reference proteome</keyword>